<sequence>MQTTALRLRSLAAFSMALGTVGGAHAAGFNLLEQNVSGLGNAYAGSAAIAENASTIYFNPAGMSLLPGTEFSAGITAIKPSFKFSNDGSTGPGGTPITGGDGGDAGKWAALPNLYLSHQLSPKWHVGLGVGAPFGLTTDYEQGWKGRYHSEKFAIESININPSVAYKVSDQLSIGIGANWFQIDADYRLATPRPVPNVGVFDMDTRVKMKGDAWGWNAGILYQATPSTRLGLSYRSRIKVTADGTTKLKNRTIPGIPDGTPLSKFDAEATIKMPDTAIFSVVHDLNPSWTLLADVSWTGWSSIPKLTIENSGPGARDSELDLRFKDAWRVALGANYHYSEKWTFKGGVAWDQSPVRQAKYRPTALPDNDRYWLSIGAQYRMSKNATWDVGYTHLFLRHTDIDNDTNVPERGLTRGSYKNSGDILGLQFTYRF</sequence>
<evidence type="ECO:0000256" key="3">
    <source>
        <dbReference type="ARBA" id="ARBA00022452"/>
    </source>
</evidence>
<keyword evidence="4" id="KW-0812">Transmembrane</keyword>
<evidence type="ECO:0000256" key="7">
    <source>
        <dbReference type="ARBA" id="ARBA00023237"/>
    </source>
</evidence>
<keyword evidence="3" id="KW-1134">Transmembrane beta strand</keyword>
<dbReference type="EMBL" id="JAJHNU010000001">
    <property type="protein sequence ID" value="MDN4119800.1"/>
    <property type="molecule type" value="Genomic_DNA"/>
</dbReference>
<comment type="subcellular location">
    <subcellularLocation>
        <location evidence="1">Cell outer membrane</location>
        <topology evidence="1">Multi-pass membrane protein</topology>
    </subcellularLocation>
</comment>
<proteinExistence type="inferred from homology"/>
<evidence type="ECO:0000256" key="5">
    <source>
        <dbReference type="ARBA" id="ARBA00022729"/>
    </source>
</evidence>
<evidence type="ECO:0000313" key="10">
    <source>
        <dbReference type="Proteomes" id="UP001168613"/>
    </source>
</evidence>
<dbReference type="PANTHER" id="PTHR35093">
    <property type="entry name" value="OUTER MEMBRANE PROTEIN NMB0088-RELATED"/>
    <property type="match status" value="1"/>
</dbReference>
<comment type="caution">
    <text evidence="9">The sequence shown here is derived from an EMBL/GenBank/DDBJ whole genome shotgun (WGS) entry which is preliminary data.</text>
</comment>
<evidence type="ECO:0000256" key="8">
    <source>
        <dbReference type="SAM" id="SignalP"/>
    </source>
</evidence>
<dbReference type="InterPro" id="IPR005017">
    <property type="entry name" value="OMPP1/FadL/TodX"/>
</dbReference>
<evidence type="ECO:0000313" key="9">
    <source>
        <dbReference type="EMBL" id="MDN4119800.1"/>
    </source>
</evidence>
<keyword evidence="6" id="KW-0472">Membrane</keyword>
<reference evidence="9" key="1">
    <citation type="submission" date="2021-11" db="EMBL/GenBank/DDBJ databases">
        <title>Draft genome sequence of Alcaligenes endophyticus type strain CCUG 75668T.</title>
        <authorList>
            <person name="Salva-Serra F."/>
            <person name="Duran R.E."/>
            <person name="Seeger M."/>
            <person name="Moore E.R.B."/>
            <person name="Jaen-Luchoro D."/>
        </authorList>
    </citation>
    <scope>NUCLEOTIDE SEQUENCE</scope>
    <source>
        <strain evidence="9">CCUG 75668</strain>
    </source>
</reference>
<name>A0ABT8EEW6_9BURK</name>
<organism evidence="9 10">
    <name type="scientific">Alcaligenes endophyticus</name>
    <dbReference type="NCBI Taxonomy" id="1929088"/>
    <lineage>
        <taxon>Bacteria</taxon>
        <taxon>Pseudomonadati</taxon>
        <taxon>Pseudomonadota</taxon>
        <taxon>Betaproteobacteria</taxon>
        <taxon>Burkholderiales</taxon>
        <taxon>Alcaligenaceae</taxon>
        <taxon>Alcaligenes</taxon>
    </lineage>
</organism>
<evidence type="ECO:0000256" key="4">
    <source>
        <dbReference type="ARBA" id="ARBA00022692"/>
    </source>
</evidence>
<feature type="signal peptide" evidence="8">
    <location>
        <begin position="1"/>
        <end position="26"/>
    </location>
</feature>
<accession>A0ABT8EEW6</accession>
<evidence type="ECO:0000256" key="6">
    <source>
        <dbReference type="ARBA" id="ARBA00023136"/>
    </source>
</evidence>
<keyword evidence="5 8" id="KW-0732">Signal</keyword>
<keyword evidence="7" id="KW-0998">Cell outer membrane</keyword>
<dbReference type="PANTHER" id="PTHR35093:SF3">
    <property type="entry name" value="LONG-CHAIN FATTY ACID TRANSPORT PROTEIN"/>
    <property type="match status" value="1"/>
</dbReference>
<dbReference type="Proteomes" id="UP001168613">
    <property type="component" value="Unassembled WGS sequence"/>
</dbReference>
<protein>
    <submittedName>
        <fullName evidence="9">Outer membrane protein transport protein</fullName>
    </submittedName>
</protein>
<gene>
    <name evidence="9" type="ORF">LMS43_00705</name>
</gene>
<keyword evidence="10" id="KW-1185">Reference proteome</keyword>
<evidence type="ECO:0000256" key="1">
    <source>
        <dbReference type="ARBA" id="ARBA00004571"/>
    </source>
</evidence>
<dbReference type="RefSeq" id="WP_266124706.1">
    <property type="nucleotide sequence ID" value="NZ_JAJHNU010000001.1"/>
</dbReference>
<dbReference type="Pfam" id="PF03349">
    <property type="entry name" value="Toluene_X"/>
    <property type="match status" value="1"/>
</dbReference>
<feature type="chain" id="PRO_5046863532" evidence="8">
    <location>
        <begin position="27"/>
        <end position="432"/>
    </location>
</feature>
<comment type="similarity">
    <text evidence="2">Belongs to the OmpP1/FadL family.</text>
</comment>
<evidence type="ECO:0000256" key="2">
    <source>
        <dbReference type="ARBA" id="ARBA00008163"/>
    </source>
</evidence>
<dbReference type="SUPFAM" id="SSF56935">
    <property type="entry name" value="Porins"/>
    <property type="match status" value="1"/>
</dbReference>
<dbReference type="Gene3D" id="2.40.160.60">
    <property type="entry name" value="Outer membrane protein transport protein (OMPP1/FadL/TodX)"/>
    <property type="match status" value="1"/>
</dbReference>